<gene>
    <name evidence="1" type="ORF">M378DRAFT_1006548</name>
</gene>
<protein>
    <submittedName>
        <fullName evidence="1">Uncharacterized protein</fullName>
    </submittedName>
</protein>
<proteinExistence type="predicted"/>
<reference evidence="1 2" key="1">
    <citation type="submission" date="2014-04" db="EMBL/GenBank/DDBJ databases">
        <title>Evolutionary Origins and Diversification of the Mycorrhizal Mutualists.</title>
        <authorList>
            <consortium name="DOE Joint Genome Institute"/>
            <consortium name="Mycorrhizal Genomics Consortium"/>
            <person name="Kohler A."/>
            <person name="Kuo A."/>
            <person name="Nagy L.G."/>
            <person name="Floudas D."/>
            <person name="Copeland A."/>
            <person name="Barry K.W."/>
            <person name="Cichocki N."/>
            <person name="Veneault-Fourrey C."/>
            <person name="LaButti K."/>
            <person name="Lindquist E.A."/>
            <person name="Lipzen A."/>
            <person name="Lundell T."/>
            <person name="Morin E."/>
            <person name="Murat C."/>
            <person name="Riley R."/>
            <person name="Ohm R."/>
            <person name="Sun H."/>
            <person name="Tunlid A."/>
            <person name="Henrissat B."/>
            <person name="Grigoriev I.V."/>
            <person name="Hibbett D.S."/>
            <person name="Martin F."/>
        </authorList>
    </citation>
    <scope>NUCLEOTIDE SEQUENCE [LARGE SCALE GENOMIC DNA]</scope>
    <source>
        <strain evidence="1 2">Koide BX008</strain>
    </source>
</reference>
<evidence type="ECO:0000313" key="1">
    <source>
        <dbReference type="EMBL" id="KIL59468.1"/>
    </source>
</evidence>
<dbReference type="EMBL" id="KN818315">
    <property type="protein sequence ID" value="KIL59468.1"/>
    <property type="molecule type" value="Genomic_DNA"/>
</dbReference>
<keyword evidence="2" id="KW-1185">Reference proteome</keyword>
<dbReference type="InParanoid" id="A0A0C2WT02"/>
<name>A0A0C2WT02_AMAMK</name>
<dbReference type="Proteomes" id="UP000054549">
    <property type="component" value="Unassembled WGS sequence"/>
</dbReference>
<accession>A0A0C2WT02</accession>
<dbReference type="HOGENOM" id="CLU_2704342_0_0_1"/>
<dbReference type="AlphaFoldDB" id="A0A0C2WT02"/>
<organism evidence="1 2">
    <name type="scientific">Amanita muscaria (strain Koide BX008)</name>
    <dbReference type="NCBI Taxonomy" id="946122"/>
    <lineage>
        <taxon>Eukaryota</taxon>
        <taxon>Fungi</taxon>
        <taxon>Dikarya</taxon>
        <taxon>Basidiomycota</taxon>
        <taxon>Agaricomycotina</taxon>
        <taxon>Agaricomycetes</taxon>
        <taxon>Agaricomycetidae</taxon>
        <taxon>Agaricales</taxon>
        <taxon>Pluteineae</taxon>
        <taxon>Amanitaceae</taxon>
        <taxon>Amanita</taxon>
    </lineage>
</organism>
<evidence type="ECO:0000313" key="2">
    <source>
        <dbReference type="Proteomes" id="UP000054549"/>
    </source>
</evidence>
<sequence length="73" mass="8657">MSKLATKQTMLWTLLHHNQLCPWWAITRFRQDATELCKILTYTISCKRVHNILRQRQQPASAILHWSMPGQLL</sequence>